<protein>
    <submittedName>
        <fullName evidence="1">Transcriptional regulator</fullName>
    </submittedName>
</protein>
<evidence type="ECO:0000313" key="2">
    <source>
        <dbReference type="Proteomes" id="UP000509126"/>
    </source>
</evidence>
<name>A0A6N1MQ17_ACILW</name>
<evidence type="ECO:0000313" key="1">
    <source>
        <dbReference type="EMBL" id="QKU22684.1"/>
    </source>
</evidence>
<dbReference type="AlphaFoldDB" id="A0A6N1MQ17"/>
<dbReference type="Pfam" id="PF21247">
    <property type="entry name" value="Fic-like_C"/>
    <property type="match status" value="1"/>
</dbReference>
<dbReference type="EMBL" id="CP054803">
    <property type="protein sequence ID" value="QKU22684.1"/>
    <property type="molecule type" value="Genomic_DNA"/>
</dbReference>
<gene>
    <name evidence="1" type="ORF">FOB19_15565</name>
</gene>
<proteinExistence type="predicted"/>
<organism evidence="1 2">
    <name type="scientific">Acinetobacter lwoffii</name>
    <dbReference type="NCBI Taxonomy" id="28090"/>
    <lineage>
        <taxon>Bacteria</taxon>
        <taxon>Pseudomonadati</taxon>
        <taxon>Pseudomonadota</taxon>
        <taxon>Gammaproteobacteria</taxon>
        <taxon>Moraxellales</taxon>
        <taxon>Moraxellaceae</taxon>
        <taxon>Acinetobacter</taxon>
    </lineage>
</organism>
<accession>A0A6N1MQ17</accession>
<reference evidence="1 2" key="1">
    <citation type="submission" date="2019-11" db="EMBL/GenBank/DDBJ databases">
        <title>FDA dAtabase for Regulatory Grade micrObial Sequences (FDA-ARGOS): Supporting development and validation of Infectious Disease Dx tests.</title>
        <authorList>
            <person name="Patel R."/>
            <person name="Rucinski S."/>
            <person name="Tallon L."/>
            <person name="Sadzewicz L."/>
            <person name="Vavikolanu K."/>
            <person name="Mehta A."/>
            <person name="Aluvathingal J."/>
            <person name="Nadendla S."/>
            <person name="Nandy P."/>
            <person name="Geyer C."/>
            <person name="Yan Y."/>
            <person name="Sichtig H."/>
        </authorList>
    </citation>
    <scope>NUCLEOTIDE SEQUENCE [LARGE SCALE GENOMIC DNA]</scope>
    <source>
        <strain evidence="1 2">FDAARGOS_557</strain>
    </source>
</reference>
<dbReference type="InterPro" id="IPR049514">
    <property type="entry name" value="Fic-like_C"/>
</dbReference>
<sequence length="83" mass="9388">MIVLASDHVTAQAAVQVSDQVQHLISALRQDDYTLAELMQLVGLTHRAIVQRNYLNPAIEAGLIKRTIPDNPKSPKQRYRLKR</sequence>
<dbReference type="Proteomes" id="UP000509126">
    <property type="component" value="Chromosome"/>
</dbReference>